<keyword evidence="7 8" id="KW-0472">Membrane</keyword>
<dbReference type="AlphaFoldDB" id="A0A9X6NKH9"/>
<dbReference type="CDD" id="cd03699">
    <property type="entry name" value="EF4_II"/>
    <property type="match status" value="1"/>
</dbReference>
<organism evidence="10 11">
    <name type="scientific">Hypsibius exemplaris</name>
    <name type="common">Freshwater tardigrade</name>
    <dbReference type="NCBI Taxonomy" id="2072580"/>
    <lineage>
        <taxon>Eukaryota</taxon>
        <taxon>Metazoa</taxon>
        <taxon>Ecdysozoa</taxon>
        <taxon>Tardigrada</taxon>
        <taxon>Eutardigrada</taxon>
        <taxon>Parachela</taxon>
        <taxon>Hypsibioidea</taxon>
        <taxon>Hypsibiidae</taxon>
        <taxon>Hypsibius</taxon>
    </lineage>
</organism>
<dbReference type="Pfam" id="PF03144">
    <property type="entry name" value="GTP_EFTU_D2"/>
    <property type="match status" value="1"/>
</dbReference>
<dbReference type="FunFam" id="3.30.70.240:FF:000007">
    <property type="entry name" value="Translation factor GUF1, mitochondrial"/>
    <property type="match status" value="1"/>
</dbReference>
<dbReference type="FunFam" id="3.30.70.870:FF:000004">
    <property type="entry name" value="Translation factor GUF1, mitochondrial"/>
    <property type="match status" value="1"/>
</dbReference>
<feature type="domain" description="Tr-type G" evidence="9">
    <location>
        <begin position="87"/>
        <end position="268"/>
    </location>
</feature>
<dbReference type="Gene3D" id="3.30.70.2570">
    <property type="entry name" value="Elongation factor 4, C-terminal domain"/>
    <property type="match status" value="1"/>
</dbReference>
<dbReference type="Pfam" id="PF00679">
    <property type="entry name" value="EFG_C"/>
    <property type="match status" value="1"/>
</dbReference>
<comment type="similarity">
    <text evidence="8">Belongs to the GTP-binding elongation factor family. LepA subfamily.</text>
</comment>
<dbReference type="InterPro" id="IPR035654">
    <property type="entry name" value="LepA_IV"/>
</dbReference>
<evidence type="ECO:0000256" key="7">
    <source>
        <dbReference type="ARBA" id="ARBA00023136"/>
    </source>
</evidence>
<evidence type="ECO:0000256" key="8">
    <source>
        <dbReference type="HAMAP-Rule" id="MF_03137"/>
    </source>
</evidence>
<protein>
    <recommendedName>
        <fullName evidence="8">Translation factor GUF1 homolog, mitochondrial</fullName>
        <ecNumber evidence="8">3.6.5.n1</ecNumber>
    </recommendedName>
    <alternativeName>
        <fullName evidence="8">Elongation factor 4 homolog</fullName>
        <shortName evidence="8">EF-4</shortName>
    </alternativeName>
    <alternativeName>
        <fullName evidence="8">GTPase GUF1 homolog</fullName>
    </alternativeName>
    <alternativeName>
        <fullName evidence="8">Ribosomal back-translocase</fullName>
    </alternativeName>
</protein>
<keyword evidence="5 8" id="KW-0496">Mitochondrion</keyword>
<dbReference type="InterPro" id="IPR009000">
    <property type="entry name" value="Transl_B-barrel_sf"/>
</dbReference>
<dbReference type="Gene3D" id="3.30.70.870">
    <property type="entry name" value="Elongation Factor G (Translational Gtpase), domain 3"/>
    <property type="match status" value="1"/>
</dbReference>
<dbReference type="Gene3D" id="2.40.30.10">
    <property type="entry name" value="Translation factors"/>
    <property type="match status" value="1"/>
</dbReference>
<dbReference type="InterPro" id="IPR000640">
    <property type="entry name" value="EFG_V-like"/>
</dbReference>
<evidence type="ECO:0000313" key="11">
    <source>
        <dbReference type="Proteomes" id="UP000192578"/>
    </source>
</evidence>
<dbReference type="InterPro" id="IPR005225">
    <property type="entry name" value="Small_GTP-bd"/>
</dbReference>
<proteinExistence type="inferred from homology"/>
<dbReference type="GO" id="GO:0045727">
    <property type="term" value="P:positive regulation of translation"/>
    <property type="evidence" value="ECO:0007669"/>
    <property type="project" value="UniProtKB-UniRule"/>
</dbReference>
<dbReference type="CDD" id="cd16260">
    <property type="entry name" value="EF4_III"/>
    <property type="match status" value="1"/>
</dbReference>
<dbReference type="Gene3D" id="3.40.50.300">
    <property type="entry name" value="P-loop containing nucleotide triphosphate hydrolases"/>
    <property type="match status" value="1"/>
</dbReference>
<dbReference type="FunFam" id="2.40.30.10:FF:000015">
    <property type="entry name" value="Translation factor GUF1, mitochondrial"/>
    <property type="match status" value="1"/>
</dbReference>
<name>A0A9X6NKH9_HYPEX</name>
<accession>A0A9X6NKH9</accession>
<dbReference type="GO" id="GO:0005525">
    <property type="term" value="F:GTP binding"/>
    <property type="evidence" value="ECO:0007669"/>
    <property type="project" value="UniProtKB-UniRule"/>
</dbReference>
<dbReference type="Pfam" id="PF00009">
    <property type="entry name" value="GTP_EFTU"/>
    <property type="match status" value="1"/>
</dbReference>
<evidence type="ECO:0000313" key="10">
    <source>
        <dbReference type="EMBL" id="OWA52151.1"/>
    </source>
</evidence>
<dbReference type="PANTHER" id="PTHR43512:SF7">
    <property type="entry name" value="TRANSLATION FACTOR GUF1, MITOCHONDRIAL"/>
    <property type="match status" value="1"/>
</dbReference>
<keyword evidence="8" id="KW-0648">Protein biosynthesis</keyword>
<dbReference type="HAMAP" id="MF_00071">
    <property type="entry name" value="LepA"/>
    <property type="match status" value="1"/>
</dbReference>
<dbReference type="PANTHER" id="PTHR43512">
    <property type="entry name" value="TRANSLATION FACTOR GUF1-RELATED"/>
    <property type="match status" value="1"/>
</dbReference>
<evidence type="ECO:0000256" key="6">
    <source>
        <dbReference type="ARBA" id="ARBA00023134"/>
    </source>
</evidence>
<dbReference type="InterPro" id="IPR000795">
    <property type="entry name" value="T_Tr_GTP-bd_dom"/>
</dbReference>
<dbReference type="NCBIfam" id="TIGR01393">
    <property type="entry name" value="lepA"/>
    <property type="match status" value="1"/>
</dbReference>
<dbReference type="PROSITE" id="PS00301">
    <property type="entry name" value="G_TR_1"/>
    <property type="match status" value="1"/>
</dbReference>
<dbReference type="SUPFAM" id="SSF54980">
    <property type="entry name" value="EF-G C-terminal domain-like"/>
    <property type="match status" value="2"/>
</dbReference>
<dbReference type="GO" id="GO:0003924">
    <property type="term" value="F:GTPase activity"/>
    <property type="evidence" value="ECO:0007669"/>
    <property type="project" value="UniProtKB-UniRule"/>
</dbReference>
<dbReference type="InterPro" id="IPR031157">
    <property type="entry name" value="G_TR_CS"/>
</dbReference>
<dbReference type="SUPFAM" id="SSF50447">
    <property type="entry name" value="Translation proteins"/>
    <property type="match status" value="1"/>
</dbReference>
<comment type="caution">
    <text evidence="10">The sequence shown here is derived from an EMBL/GenBank/DDBJ whole genome shotgun (WGS) entry which is preliminary data.</text>
</comment>
<feature type="binding site" evidence="8">
    <location>
        <begin position="161"/>
        <end position="165"/>
    </location>
    <ligand>
        <name>GTP</name>
        <dbReference type="ChEBI" id="CHEBI:37565"/>
    </ligand>
</feature>
<sequence length="647" mass="72276">MHCGRFRRFGELGVGIKQLANRLSSRRIHGRLSSAHNSSLAHPKSLRPRVIFNSIRSVCCSRVVFAVDYSRDPDGPKLPDLQDFPPELIRNFCIVAHVDHGKSTLADRILEITGTIKPGSHDNQVLDRLEVERERGITVKAQTASLFYELDGKTYLLNLIDTPGHVDFNYEVARSLAACQGVVLLVDANQGVQAQTLATFYSAFEADKTIIPALNKIDLKHANPDAVAAQMKKALDIEPSEVLRISAKLGTGVPDLLRAIVHRIPPPVGNVNKPFRGLVFDSWFDKRRGVVTLVAVVDGQLKKEDKISFVSSDKVYEVKDIGLMRPDKVSAEKLYAGQVGYIMCGMKTTKEAQIGDTVSHKSSPVPPILPIRPAKQMVFAGVYPEDQSQNESLRGSLDKLMLNDSSVSVTMEQSAALGQGWRLGFLGLLHMEVFLQRLEYEHGATCIATIPSVPYRAKFKFEKQIKEFRTEVLTVVNPQSIPEASVVSEFSEPWVMGTILTPSEYMGEILAICMERRAQQKNATFLDNTRVLMQFHMPLSEVIVDFFDILKSKTSGYASFDYEDAGYRPCTLVKQFPVAIQATVGGKIIAREDLKQLRKDVVAQKIYSHGGRDKGRAQKLLNRQKEGKARMRMVETFRYHTTVLLKF</sequence>
<dbReference type="EMBL" id="MTYJ01000253">
    <property type="protein sequence ID" value="OWA52151.1"/>
    <property type="molecule type" value="Genomic_DNA"/>
</dbReference>
<keyword evidence="6 8" id="KW-0342">GTP-binding</keyword>
<dbReference type="Proteomes" id="UP000192578">
    <property type="component" value="Unassembled WGS sequence"/>
</dbReference>
<dbReference type="SUPFAM" id="SSF52540">
    <property type="entry name" value="P-loop containing nucleoside triphosphate hydrolases"/>
    <property type="match status" value="1"/>
</dbReference>
<comment type="function">
    <text evidence="8">Promotes mitochondrial protein synthesis. May act as a fidelity factor of the translation reaction, by catalyzing a one-codon backward translocation of tRNAs on improperly translocated ribosomes. Binds to mitochondrial ribosomes in a GTP-dependent manner.</text>
</comment>
<dbReference type="PROSITE" id="PS51722">
    <property type="entry name" value="G_TR_2"/>
    <property type="match status" value="1"/>
</dbReference>
<comment type="catalytic activity">
    <reaction evidence="8">
        <text>GTP + H2O = GDP + phosphate + H(+)</text>
        <dbReference type="Rhea" id="RHEA:19669"/>
        <dbReference type="ChEBI" id="CHEBI:15377"/>
        <dbReference type="ChEBI" id="CHEBI:15378"/>
        <dbReference type="ChEBI" id="CHEBI:37565"/>
        <dbReference type="ChEBI" id="CHEBI:43474"/>
        <dbReference type="ChEBI" id="CHEBI:58189"/>
        <dbReference type="EC" id="3.6.5.n1"/>
    </reaction>
</comment>
<dbReference type="GO" id="GO:0097177">
    <property type="term" value="F:mitochondrial ribosome binding"/>
    <property type="evidence" value="ECO:0007669"/>
    <property type="project" value="TreeGrafter"/>
</dbReference>
<evidence type="ECO:0000256" key="3">
    <source>
        <dbReference type="ARBA" id="ARBA00022792"/>
    </source>
</evidence>
<feature type="binding site" evidence="8">
    <location>
        <begin position="96"/>
        <end position="103"/>
    </location>
    <ligand>
        <name>GTP</name>
        <dbReference type="ChEBI" id="CHEBI:37565"/>
    </ligand>
</feature>
<evidence type="ECO:0000256" key="1">
    <source>
        <dbReference type="ARBA" id="ARBA00005454"/>
    </source>
</evidence>
<dbReference type="InterPro" id="IPR035647">
    <property type="entry name" value="EFG_III/V"/>
</dbReference>
<keyword evidence="3 8" id="KW-0999">Mitochondrion inner membrane</keyword>
<dbReference type="GO" id="GO:0005743">
    <property type="term" value="C:mitochondrial inner membrane"/>
    <property type="evidence" value="ECO:0007669"/>
    <property type="project" value="UniProtKB-SubCell"/>
</dbReference>
<dbReference type="InterPro" id="IPR027417">
    <property type="entry name" value="P-loop_NTPase"/>
</dbReference>
<dbReference type="InterPro" id="IPR006297">
    <property type="entry name" value="EF-4"/>
</dbReference>
<dbReference type="EC" id="3.6.5.n1" evidence="8"/>
<keyword evidence="4 8" id="KW-0378">Hydrolase</keyword>
<dbReference type="GO" id="GO:0005759">
    <property type="term" value="C:mitochondrial matrix"/>
    <property type="evidence" value="ECO:0007669"/>
    <property type="project" value="UniProtKB-UniRule"/>
</dbReference>
<evidence type="ECO:0000259" key="9">
    <source>
        <dbReference type="PROSITE" id="PS51722"/>
    </source>
</evidence>
<evidence type="ECO:0000256" key="5">
    <source>
        <dbReference type="ARBA" id="ARBA00023128"/>
    </source>
</evidence>
<dbReference type="CDD" id="cd01890">
    <property type="entry name" value="LepA"/>
    <property type="match status" value="1"/>
</dbReference>
<dbReference type="PRINTS" id="PR00315">
    <property type="entry name" value="ELONGATNFCT"/>
</dbReference>
<comment type="subcellular location">
    <subcellularLocation>
        <location evidence="8">Mitochondrion inner membrane</location>
        <topology evidence="8">Peripheral membrane protein</topology>
        <orientation evidence="8">Matrix side</orientation>
    </subcellularLocation>
</comment>
<keyword evidence="2 8" id="KW-0547">Nucleotide-binding</keyword>
<dbReference type="FunFam" id="3.40.50.300:FF:000078">
    <property type="entry name" value="Elongation factor 4"/>
    <property type="match status" value="1"/>
</dbReference>
<evidence type="ECO:0000256" key="4">
    <source>
        <dbReference type="ARBA" id="ARBA00022801"/>
    </source>
</evidence>
<reference evidence="11" key="1">
    <citation type="submission" date="2017-01" db="EMBL/GenBank/DDBJ databases">
        <title>Comparative genomics of anhydrobiosis in the tardigrade Hypsibius dujardini.</title>
        <authorList>
            <person name="Yoshida Y."/>
            <person name="Koutsovoulos G."/>
            <person name="Laetsch D."/>
            <person name="Stevens L."/>
            <person name="Kumar S."/>
            <person name="Horikawa D."/>
            <person name="Ishino K."/>
            <person name="Komine S."/>
            <person name="Tomita M."/>
            <person name="Blaxter M."/>
            <person name="Arakawa K."/>
        </authorList>
    </citation>
    <scope>NUCLEOTIDE SEQUENCE [LARGE SCALE GENOMIC DNA]</scope>
    <source>
        <strain evidence="11">Z151</strain>
    </source>
</reference>
<evidence type="ECO:0000256" key="2">
    <source>
        <dbReference type="ARBA" id="ARBA00022741"/>
    </source>
</evidence>
<keyword evidence="11" id="KW-1185">Reference proteome</keyword>
<dbReference type="InterPro" id="IPR038363">
    <property type="entry name" value="LepA_C_sf"/>
</dbReference>
<dbReference type="CDD" id="cd03709">
    <property type="entry name" value="lepA_C"/>
    <property type="match status" value="1"/>
</dbReference>
<gene>
    <name evidence="10" type="ORF">BV898_16611</name>
</gene>
<dbReference type="OrthoDB" id="1074at2759"/>
<comment type="similarity">
    <text evidence="1">Belongs to the TRAFAC class translation factor GTPase superfamily. Classic translation factor GTPase family. LepA subfamily.</text>
</comment>
<feature type="binding site" evidence="8">
    <location>
        <begin position="215"/>
        <end position="218"/>
    </location>
    <ligand>
        <name>GTP</name>
        <dbReference type="ChEBI" id="CHEBI:37565"/>
    </ligand>
</feature>
<dbReference type="Gene3D" id="3.30.70.240">
    <property type="match status" value="1"/>
</dbReference>
<dbReference type="InterPro" id="IPR004161">
    <property type="entry name" value="EFTu-like_2"/>
</dbReference>
<dbReference type="NCBIfam" id="TIGR00231">
    <property type="entry name" value="small_GTP"/>
    <property type="match status" value="1"/>
</dbReference>
<dbReference type="GO" id="GO:0006412">
    <property type="term" value="P:translation"/>
    <property type="evidence" value="ECO:0007669"/>
    <property type="project" value="UniProtKB-KW"/>
</dbReference>